<evidence type="ECO:0000256" key="8">
    <source>
        <dbReference type="HAMAP-Rule" id="MF_01416"/>
    </source>
</evidence>
<organism evidence="9 10">
    <name type="scientific">Candidatus Endobugula sertula</name>
    <name type="common">Bugula neritina bacterial symbiont</name>
    <dbReference type="NCBI Taxonomy" id="62101"/>
    <lineage>
        <taxon>Bacteria</taxon>
        <taxon>Pseudomonadati</taxon>
        <taxon>Pseudomonadota</taxon>
        <taxon>Gammaproteobacteria</taxon>
        <taxon>Cellvibrionales</taxon>
        <taxon>Cellvibrionaceae</taxon>
        <taxon>Candidatus Endobugula</taxon>
    </lineage>
</organism>
<comment type="caution">
    <text evidence="9">The sequence shown here is derived from an EMBL/GenBank/DDBJ whole genome shotgun (WGS) entry which is preliminary data.</text>
</comment>
<dbReference type="PRINTS" id="PR00125">
    <property type="entry name" value="ATPASEDELTA"/>
</dbReference>
<evidence type="ECO:0000256" key="5">
    <source>
        <dbReference type="ARBA" id="ARBA00023136"/>
    </source>
</evidence>
<comment type="function">
    <text evidence="8">This protein is part of the stalk that links CF(0) to CF(1). It either transmits conformational changes from CF(0) to CF(1) or is implicated in proton conduction.</text>
</comment>
<evidence type="ECO:0000256" key="3">
    <source>
        <dbReference type="ARBA" id="ARBA00022781"/>
    </source>
</evidence>
<keyword evidence="4 8" id="KW-0406">Ion transport</keyword>
<comment type="similarity">
    <text evidence="8">Belongs to the ATPase delta chain family.</text>
</comment>
<evidence type="ECO:0000256" key="6">
    <source>
        <dbReference type="ARBA" id="ARBA00023196"/>
    </source>
</evidence>
<dbReference type="NCBIfam" id="TIGR01145">
    <property type="entry name" value="ATP_synt_delta"/>
    <property type="match status" value="1"/>
</dbReference>
<evidence type="ECO:0000256" key="7">
    <source>
        <dbReference type="ARBA" id="ARBA00023310"/>
    </source>
</evidence>
<dbReference type="GO" id="GO:0005886">
    <property type="term" value="C:plasma membrane"/>
    <property type="evidence" value="ECO:0007669"/>
    <property type="project" value="UniProtKB-SubCell"/>
</dbReference>
<dbReference type="GO" id="GO:0046933">
    <property type="term" value="F:proton-transporting ATP synthase activity, rotational mechanism"/>
    <property type="evidence" value="ECO:0007669"/>
    <property type="project" value="UniProtKB-UniRule"/>
</dbReference>
<dbReference type="SUPFAM" id="SSF47928">
    <property type="entry name" value="N-terminal domain of the delta subunit of the F1F0-ATP synthase"/>
    <property type="match status" value="1"/>
</dbReference>
<keyword evidence="5 8" id="KW-0472">Membrane</keyword>
<dbReference type="Proteomes" id="UP000242502">
    <property type="component" value="Unassembled WGS sequence"/>
</dbReference>
<evidence type="ECO:0000256" key="2">
    <source>
        <dbReference type="ARBA" id="ARBA00022448"/>
    </source>
</evidence>
<keyword evidence="8" id="KW-1003">Cell membrane</keyword>
<proteinExistence type="inferred from homology"/>
<evidence type="ECO:0000256" key="1">
    <source>
        <dbReference type="ARBA" id="ARBA00004370"/>
    </source>
</evidence>
<name>A0A1D2QNJ5_9GAMM</name>
<evidence type="ECO:0000313" key="10">
    <source>
        <dbReference type="Proteomes" id="UP000242502"/>
    </source>
</evidence>
<protein>
    <recommendedName>
        <fullName evidence="8">ATP synthase subunit delta</fullName>
    </recommendedName>
    <alternativeName>
        <fullName evidence="8">ATP synthase F(1) sector subunit delta</fullName>
    </alternativeName>
    <alternativeName>
        <fullName evidence="8">F-type ATPase subunit delta</fullName>
        <shortName evidence="8">F-ATPase subunit delta</shortName>
    </alternativeName>
</protein>
<keyword evidence="2 8" id="KW-0813">Transport</keyword>
<keyword evidence="3 8" id="KW-0375">Hydrogen ion transport</keyword>
<dbReference type="PROSITE" id="PS00389">
    <property type="entry name" value="ATPASE_DELTA"/>
    <property type="match status" value="1"/>
</dbReference>
<reference evidence="9 10" key="1">
    <citation type="journal article" date="2016" name="Appl. Environ. Microbiol.">
        <title>Lack of Overt Genome Reduction in the Bryostatin-Producing Bryozoan Symbiont "Candidatus Endobugula sertula".</title>
        <authorList>
            <person name="Miller I.J."/>
            <person name="Vanee N."/>
            <person name="Fong S.S."/>
            <person name="Lim-Fong G.E."/>
            <person name="Kwan J.C."/>
        </authorList>
    </citation>
    <scope>NUCLEOTIDE SEQUENCE [LARGE SCALE GENOMIC DNA]</scope>
    <source>
        <strain evidence="9">AB1-4</strain>
    </source>
</reference>
<dbReference type="Pfam" id="PF00213">
    <property type="entry name" value="OSCP"/>
    <property type="match status" value="1"/>
</dbReference>
<dbReference type="InterPro" id="IPR020781">
    <property type="entry name" value="ATPase_OSCP/d_CS"/>
</dbReference>
<keyword evidence="6 8" id="KW-0139">CF(1)</keyword>
<evidence type="ECO:0000256" key="4">
    <source>
        <dbReference type="ARBA" id="ARBA00023065"/>
    </source>
</evidence>
<keyword evidence="7 8" id="KW-0066">ATP synthesis</keyword>
<sequence>MAELITLARPYAKAAFEYARANQALTAWSESLAVVASVIQQPTVEELLDSPTITSEQKATSLLELCGDELNEKVKNFVAVMAGNKRLGLLKEVQQLFESFKSQQEKFADITISSAFKLDSTVEKALSEKLRQTLASEVSLSTNIDKALIGGVVVRAGDTVIDGSVKGRLAKLAETISL</sequence>
<dbReference type="HAMAP" id="MF_01416">
    <property type="entry name" value="ATP_synth_delta_bact"/>
    <property type="match status" value="1"/>
</dbReference>
<comment type="subcellular location">
    <subcellularLocation>
        <location evidence="8">Cell membrane</location>
        <topology evidence="8">Peripheral membrane protein</topology>
    </subcellularLocation>
    <subcellularLocation>
        <location evidence="1">Membrane</location>
    </subcellularLocation>
</comment>
<dbReference type="InterPro" id="IPR000711">
    <property type="entry name" value="ATPase_OSCP/dsu"/>
</dbReference>
<dbReference type="EMBL" id="MDLC01000037">
    <property type="protein sequence ID" value="ODS23159.1"/>
    <property type="molecule type" value="Genomic_DNA"/>
</dbReference>
<dbReference type="NCBIfam" id="NF004402">
    <property type="entry name" value="PRK05758.2-2"/>
    <property type="match status" value="1"/>
</dbReference>
<comment type="function">
    <text evidence="8">F(1)F(0) ATP synthase produces ATP from ADP in the presence of a proton or sodium gradient. F-type ATPases consist of two structural domains, F(1) containing the extramembraneous catalytic core and F(0) containing the membrane proton channel, linked together by a central stalk and a peripheral stalk. During catalysis, ATP synthesis in the catalytic domain of F(1) is coupled via a rotary mechanism of the central stalk subunits to proton translocation.</text>
</comment>
<gene>
    <name evidence="8" type="primary">atpH</name>
    <name evidence="9" type="ORF">AB835_10285</name>
</gene>
<evidence type="ECO:0000313" key="9">
    <source>
        <dbReference type="EMBL" id="ODS23159.1"/>
    </source>
</evidence>
<dbReference type="STRING" id="62101.AB835_10285"/>
<dbReference type="PANTHER" id="PTHR11910">
    <property type="entry name" value="ATP SYNTHASE DELTA CHAIN"/>
    <property type="match status" value="1"/>
</dbReference>
<accession>A0A1D2QNJ5</accession>
<dbReference type="InterPro" id="IPR026015">
    <property type="entry name" value="ATP_synth_OSCP/delta_N_sf"/>
</dbReference>
<dbReference type="Gene3D" id="1.10.520.20">
    <property type="entry name" value="N-terminal domain of the delta subunit of the F1F0-ATP synthase"/>
    <property type="match status" value="1"/>
</dbReference>
<dbReference type="AlphaFoldDB" id="A0A1D2QNJ5"/>
<dbReference type="GO" id="GO:0045259">
    <property type="term" value="C:proton-transporting ATP synthase complex"/>
    <property type="evidence" value="ECO:0007669"/>
    <property type="project" value="UniProtKB-KW"/>
</dbReference>